<feature type="non-terminal residue" evidence="2">
    <location>
        <position position="1"/>
    </location>
</feature>
<sequence>GVLWAGADRGRQRAGGAAGRPDPGGRSRDRRGLPGGGGPLWSDHPQRPDPESGAGWGSLQGRPQRLHHQRRRVPAACSCIGLGRRCLWCFGQTRGDQRVSTIKSVRTEKLDCTHSVCWREEDLRASSLHDCGSGCRSADADRPEEEPPGGGVG</sequence>
<organism evidence="2">
    <name type="scientific">Tetraodon nigroviridis</name>
    <name type="common">Spotted green pufferfish</name>
    <name type="synonym">Chelonodon nigroviridis</name>
    <dbReference type="NCBI Taxonomy" id="99883"/>
    <lineage>
        <taxon>Eukaryota</taxon>
        <taxon>Metazoa</taxon>
        <taxon>Chordata</taxon>
        <taxon>Craniata</taxon>
        <taxon>Vertebrata</taxon>
        <taxon>Euteleostomi</taxon>
        <taxon>Actinopterygii</taxon>
        <taxon>Neopterygii</taxon>
        <taxon>Teleostei</taxon>
        <taxon>Neoteleostei</taxon>
        <taxon>Acanthomorphata</taxon>
        <taxon>Eupercaria</taxon>
        <taxon>Tetraodontiformes</taxon>
        <taxon>Tetradontoidea</taxon>
        <taxon>Tetraodontidae</taxon>
        <taxon>Tetraodon</taxon>
    </lineage>
</organism>
<evidence type="ECO:0000256" key="1">
    <source>
        <dbReference type="SAM" id="MobiDB-lite"/>
    </source>
</evidence>
<evidence type="ECO:0000313" key="2">
    <source>
        <dbReference type="EMBL" id="CAF88317.1"/>
    </source>
</evidence>
<feature type="region of interest" description="Disordered" evidence="1">
    <location>
        <begin position="129"/>
        <end position="153"/>
    </location>
</feature>
<dbReference type="AlphaFoldDB" id="Q4TFL5"/>
<gene>
    <name evidence="2" type="ORF">GSTENG00001574001</name>
</gene>
<name>Q4TFL5_TETNG</name>
<reference evidence="2" key="2">
    <citation type="submission" date="2004-02" db="EMBL/GenBank/DDBJ databases">
        <authorList>
            <consortium name="Genoscope"/>
            <consortium name="Whitehead Institute Centre for Genome Research"/>
        </authorList>
    </citation>
    <scope>NUCLEOTIDE SEQUENCE</scope>
</reference>
<feature type="region of interest" description="Disordered" evidence="1">
    <location>
        <begin position="1"/>
        <end position="71"/>
    </location>
</feature>
<dbReference type="EMBL" id="CAAE01004386">
    <property type="protein sequence ID" value="CAF88317.1"/>
    <property type="molecule type" value="Genomic_DNA"/>
</dbReference>
<proteinExistence type="predicted"/>
<comment type="caution">
    <text evidence="2">The sequence shown here is derived from an EMBL/GenBank/DDBJ whole genome shotgun (WGS) entry which is preliminary data.</text>
</comment>
<protein>
    <submittedName>
        <fullName evidence="2">(spotted green pufferfish) hypothetical protein</fullName>
    </submittedName>
</protein>
<dbReference type="KEGG" id="tng:GSTEN00001574G001"/>
<reference evidence="2" key="1">
    <citation type="journal article" date="2004" name="Nature">
        <title>Genome duplication in the teleost fish Tetraodon nigroviridis reveals the early vertebrate proto-karyotype.</title>
        <authorList>
            <person name="Jaillon O."/>
            <person name="Aury J.-M."/>
            <person name="Brunet F."/>
            <person name="Petit J.-L."/>
            <person name="Stange-Thomann N."/>
            <person name="Mauceli E."/>
            <person name="Bouneau L."/>
            <person name="Fischer C."/>
            <person name="Ozouf-Costaz C."/>
            <person name="Bernot A."/>
            <person name="Nicaud S."/>
            <person name="Jaffe D."/>
            <person name="Fisher S."/>
            <person name="Lutfalla G."/>
            <person name="Dossat C."/>
            <person name="Segurens B."/>
            <person name="Dasilva C."/>
            <person name="Salanoubat M."/>
            <person name="Levy M."/>
            <person name="Boudet N."/>
            <person name="Castellano S."/>
            <person name="Anthouard V."/>
            <person name="Jubin C."/>
            <person name="Castelli V."/>
            <person name="Katinka M."/>
            <person name="Vacherie B."/>
            <person name="Biemont C."/>
            <person name="Skalli Z."/>
            <person name="Cattolico L."/>
            <person name="Poulain J."/>
            <person name="De Berardinis V."/>
            <person name="Cruaud C."/>
            <person name="Duprat S."/>
            <person name="Brottier P."/>
            <person name="Coutanceau J.-P."/>
            <person name="Gouzy J."/>
            <person name="Parra G."/>
            <person name="Lardier G."/>
            <person name="Chapple C."/>
            <person name="McKernan K.J."/>
            <person name="McEwan P."/>
            <person name="Bosak S."/>
            <person name="Kellis M."/>
            <person name="Volff J.-N."/>
            <person name="Guigo R."/>
            <person name="Zody M.C."/>
            <person name="Mesirov J."/>
            <person name="Lindblad-Toh K."/>
            <person name="Birren B."/>
            <person name="Nusbaum C."/>
            <person name="Kahn D."/>
            <person name="Robinson-Rechavi M."/>
            <person name="Laudet V."/>
            <person name="Schachter V."/>
            <person name="Quetier F."/>
            <person name="Saurin W."/>
            <person name="Scarpelli C."/>
            <person name="Wincker P."/>
            <person name="Lander E.S."/>
            <person name="Weissenbach J."/>
            <person name="Roest Crollius H."/>
        </authorList>
    </citation>
    <scope>NUCLEOTIDE SEQUENCE [LARGE SCALE GENOMIC DNA]</scope>
</reference>
<feature type="compositionally biased region" description="Basic and acidic residues" evidence="1">
    <location>
        <begin position="23"/>
        <end position="32"/>
    </location>
</feature>
<accession>Q4TFL5</accession>